<organism evidence="6 7">
    <name type="scientific">Durusdinium trenchii</name>
    <dbReference type="NCBI Taxonomy" id="1381693"/>
    <lineage>
        <taxon>Eukaryota</taxon>
        <taxon>Sar</taxon>
        <taxon>Alveolata</taxon>
        <taxon>Dinophyceae</taxon>
        <taxon>Suessiales</taxon>
        <taxon>Symbiodiniaceae</taxon>
        <taxon>Durusdinium</taxon>
    </lineage>
</organism>
<dbReference type="PROSITE" id="PS50249">
    <property type="entry name" value="MPN"/>
    <property type="match status" value="1"/>
</dbReference>
<evidence type="ECO:0000313" key="6">
    <source>
        <dbReference type="EMBL" id="CAK9112380.1"/>
    </source>
</evidence>
<dbReference type="InterPro" id="IPR037518">
    <property type="entry name" value="MPN"/>
</dbReference>
<dbReference type="SMART" id="SM00232">
    <property type="entry name" value="JAB_MPN"/>
    <property type="match status" value="1"/>
</dbReference>
<evidence type="ECO:0000256" key="1">
    <source>
        <dbReference type="ARBA" id="ARBA00022490"/>
    </source>
</evidence>
<evidence type="ECO:0000259" key="5">
    <source>
        <dbReference type="PROSITE" id="PS50249"/>
    </source>
</evidence>
<sequence>MLMHSAGSSASCPPFLAMSESKGKGWGKRRDDAGEEKIHQYRHSLESGYNAEQSEGDLVSVEMDALVFLQIMKHCRQHAPQPVTGQLLGMDVGSVLQLTHSFGYVQKGAETETTAQMDEGVQFQMDTLRKLREVNVDSNTVGWYQTTHLGQFINKDVIHSQHGFQTEIPRSVLVVYDSLQAAIGKPSFKALQLTKEFMEMYSSSYAAPKADLFEMSVNEMFVEIPIVVTASPLAECFLLDWSIMSPLATSQVETLDVENQAFFEKNVQLLSSALQNLAEEQQKMANYERSAGRKGDDKGKGKGYPRAQPQPLDTMVLSKQIQNYCKAINNYAGDAFSKVYLVSNKPKAAG</sequence>
<dbReference type="InterPro" id="IPR045810">
    <property type="entry name" value="eIF3h_C"/>
</dbReference>
<accession>A0ABP0SJJ0</accession>
<name>A0ABP0SJJ0_9DINO</name>
<dbReference type="Pfam" id="PF19445">
    <property type="entry name" value="eIF3h_C"/>
    <property type="match status" value="1"/>
</dbReference>
<dbReference type="Proteomes" id="UP001642484">
    <property type="component" value="Unassembled WGS sequence"/>
</dbReference>
<keyword evidence="7" id="KW-1185">Reference proteome</keyword>
<feature type="region of interest" description="Disordered" evidence="4">
    <location>
        <begin position="286"/>
        <end position="310"/>
    </location>
</feature>
<dbReference type="Gene3D" id="3.40.140.10">
    <property type="entry name" value="Cytidine Deaminase, domain 2"/>
    <property type="match status" value="1"/>
</dbReference>
<feature type="compositionally biased region" description="Basic and acidic residues" evidence="4">
    <location>
        <begin position="290"/>
        <end position="300"/>
    </location>
</feature>
<proteinExistence type="predicted"/>
<keyword evidence="1" id="KW-0963">Cytoplasm</keyword>
<evidence type="ECO:0000256" key="4">
    <source>
        <dbReference type="SAM" id="MobiDB-lite"/>
    </source>
</evidence>
<evidence type="ECO:0000256" key="3">
    <source>
        <dbReference type="ARBA" id="ARBA00022917"/>
    </source>
</evidence>
<keyword evidence="3" id="KW-0648">Protein biosynthesis</keyword>
<dbReference type="Pfam" id="PF01398">
    <property type="entry name" value="JAB"/>
    <property type="match status" value="1"/>
</dbReference>
<keyword evidence="2" id="KW-0396">Initiation factor</keyword>
<evidence type="ECO:0000256" key="2">
    <source>
        <dbReference type="ARBA" id="ARBA00022540"/>
    </source>
</evidence>
<dbReference type="CDD" id="cd08065">
    <property type="entry name" value="MPN_eIF3h"/>
    <property type="match status" value="1"/>
</dbReference>
<gene>
    <name evidence="6" type="ORF">CCMP2556_LOCUS52094</name>
</gene>
<comment type="caution">
    <text evidence="6">The sequence shown here is derived from an EMBL/GenBank/DDBJ whole genome shotgun (WGS) entry which is preliminary data.</text>
</comment>
<dbReference type="InterPro" id="IPR000555">
    <property type="entry name" value="JAMM/MPN+_dom"/>
</dbReference>
<dbReference type="PANTHER" id="PTHR10410">
    <property type="entry name" value="EUKARYOTIC TRANSLATION INITIATION FACTOR 3 -RELATED"/>
    <property type="match status" value="1"/>
</dbReference>
<feature type="domain" description="MPN" evidence="5">
    <location>
        <begin position="61"/>
        <end position="197"/>
    </location>
</feature>
<reference evidence="6 7" key="1">
    <citation type="submission" date="2024-02" db="EMBL/GenBank/DDBJ databases">
        <authorList>
            <person name="Chen Y."/>
            <person name="Shah S."/>
            <person name="Dougan E. K."/>
            <person name="Thang M."/>
            <person name="Chan C."/>
        </authorList>
    </citation>
    <scope>NUCLEOTIDE SEQUENCE [LARGE SCALE GENOMIC DNA]</scope>
</reference>
<dbReference type="InterPro" id="IPR027524">
    <property type="entry name" value="eIF3h"/>
</dbReference>
<evidence type="ECO:0000313" key="7">
    <source>
        <dbReference type="Proteomes" id="UP001642484"/>
    </source>
</evidence>
<dbReference type="EMBL" id="CAXAMN010027695">
    <property type="protein sequence ID" value="CAK9112380.1"/>
    <property type="molecule type" value="Genomic_DNA"/>
</dbReference>
<dbReference type="InterPro" id="IPR050242">
    <property type="entry name" value="JAMM_MPN+_peptidase_M67A"/>
</dbReference>
<protein>
    <recommendedName>
        <fullName evidence="5">MPN domain-containing protein</fullName>
    </recommendedName>
</protein>